<dbReference type="Proteomes" id="UP001286313">
    <property type="component" value="Unassembled WGS sequence"/>
</dbReference>
<dbReference type="GO" id="GO:0062129">
    <property type="term" value="C:chitin-based extracellular matrix"/>
    <property type="evidence" value="ECO:0007669"/>
    <property type="project" value="TreeGrafter"/>
</dbReference>
<keyword evidence="5" id="KW-1185">Reference proteome</keyword>
<comment type="caution">
    <text evidence="4">The sequence shown here is derived from an EMBL/GenBank/DDBJ whole genome shotgun (WGS) entry which is preliminary data.</text>
</comment>
<keyword evidence="1 2" id="KW-0193">Cuticle</keyword>
<evidence type="ECO:0000256" key="2">
    <source>
        <dbReference type="PROSITE-ProRule" id="PRU00497"/>
    </source>
</evidence>
<evidence type="ECO:0000313" key="4">
    <source>
        <dbReference type="EMBL" id="KAK3857436.1"/>
    </source>
</evidence>
<dbReference type="InterPro" id="IPR031311">
    <property type="entry name" value="CHIT_BIND_RR_consensus"/>
</dbReference>
<sequence>MKGVGEDPERRRRPRVENQTYEWIWDSDVQGSFSPRYDQSHEVIPIVSDQRVQEEDGRYNYDVETGNGIKLSQSGSPTGPEGAVVKSGQYSYTAPDGTPVVVKFVANEYGYQPESNLLPIAPEFPHPIPDFVLQQIAKAELEDRDRSREVPSGTYSAP</sequence>
<dbReference type="GO" id="GO:0008010">
    <property type="term" value="F:structural constituent of chitin-based larval cuticle"/>
    <property type="evidence" value="ECO:0007669"/>
    <property type="project" value="TreeGrafter"/>
</dbReference>
<dbReference type="InterPro" id="IPR000618">
    <property type="entry name" value="Insect_cuticle"/>
</dbReference>
<dbReference type="PRINTS" id="PR00947">
    <property type="entry name" value="CUTICLE"/>
</dbReference>
<dbReference type="PANTHER" id="PTHR10380">
    <property type="entry name" value="CUTICLE PROTEIN"/>
    <property type="match status" value="1"/>
</dbReference>
<dbReference type="PROSITE" id="PS51155">
    <property type="entry name" value="CHIT_BIND_RR_2"/>
    <property type="match status" value="1"/>
</dbReference>
<reference evidence="4" key="1">
    <citation type="submission" date="2023-10" db="EMBL/GenBank/DDBJ databases">
        <title>Genome assemblies of two species of porcelain crab, Petrolisthes cinctipes and Petrolisthes manimaculis (Anomura: Porcellanidae).</title>
        <authorList>
            <person name="Angst P."/>
        </authorList>
    </citation>
    <scope>NUCLEOTIDE SEQUENCE</scope>
    <source>
        <strain evidence="4">PB745_01</strain>
        <tissue evidence="4">Gill</tissue>
    </source>
</reference>
<dbReference type="EMBL" id="JAWQEG010005603">
    <property type="protein sequence ID" value="KAK3857436.1"/>
    <property type="molecule type" value="Genomic_DNA"/>
</dbReference>
<organism evidence="4 5">
    <name type="scientific">Petrolisthes cinctipes</name>
    <name type="common">Flat porcelain crab</name>
    <dbReference type="NCBI Taxonomy" id="88211"/>
    <lineage>
        <taxon>Eukaryota</taxon>
        <taxon>Metazoa</taxon>
        <taxon>Ecdysozoa</taxon>
        <taxon>Arthropoda</taxon>
        <taxon>Crustacea</taxon>
        <taxon>Multicrustacea</taxon>
        <taxon>Malacostraca</taxon>
        <taxon>Eumalacostraca</taxon>
        <taxon>Eucarida</taxon>
        <taxon>Decapoda</taxon>
        <taxon>Pleocyemata</taxon>
        <taxon>Anomura</taxon>
        <taxon>Galatheoidea</taxon>
        <taxon>Porcellanidae</taxon>
        <taxon>Petrolisthes</taxon>
    </lineage>
</organism>
<name>A0AAE1BUR3_PETCI</name>
<gene>
    <name evidence="4" type="ORF">Pcinc_036328</name>
</gene>
<protein>
    <submittedName>
        <fullName evidence="4">Uncharacterized protein</fullName>
    </submittedName>
</protein>
<accession>A0AAE1BUR3</accession>
<evidence type="ECO:0000313" key="5">
    <source>
        <dbReference type="Proteomes" id="UP001286313"/>
    </source>
</evidence>
<dbReference type="AlphaFoldDB" id="A0AAE1BUR3"/>
<dbReference type="PANTHER" id="PTHR10380:SF173">
    <property type="entry name" value="CUTICULAR PROTEIN 47EF, ISOFORM C-RELATED"/>
    <property type="match status" value="1"/>
</dbReference>
<evidence type="ECO:0000256" key="1">
    <source>
        <dbReference type="ARBA" id="ARBA00022460"/>
    </source>
</evidence>
<feature type="region of interest" description="Disordered" evidence="3">
    <location>
        <begin position="62"/>
        <end position="83"/>
    </location>
</feature>
<dbReference type="PROSITE" id="PS00233">
    <property type="entry name" value="CHIT_BIND_RR_1"/>
    <property type="match status" value="1"/>
</dbReference>
<proteinExistence type="predicted"/>
<evidence type="ECO:0000256" key="3">
    <source>
        <dbReference type="SAM" id="MobiDB-lite"/>
    </source>
</evidence>
<dbReference type="InterPro" id="IPR050468">
    <property type="entry name" value="Cuticle_Struct_Prot"/>
</dbReference>
<dbReference type="Pfam" id="PF00379">
    <property type="entry name" value="Chitin_bind_4"/>
    <property type="match status" value="1"/>
</dbReference>